<dbReference type="Pfam" id="PF13280">
    <property type="entry name" value="WYL"/>
    <property type="match status" value="1"/>
</dbReference>
<reference evidence="2" key="1">
    <citation type="submission" date="2021-09" db="EMBL/GenBank/DDBJ databases">
        <title>Genome analysis of Fictibacillus sp. KIGAM418 isolated from marine sediment.</title>
        <authorList>
            <person name="Seo M.-J."/>
            <person name="Cho E.-S."/>
            <person name="Hwang C.Y."/>
        </authorList>
    </citation>
    <scope>NUCLEOTIDE SEQUENCE</scope>
    <source>
        <strain evidence="2">KIGAM418</strain>
    </source>
</reference>
<name>A0A9X1XFP1_9BACL</name>
<accession>A0A9X1XFP1</accession>
<organism evidence="2 3">
    <name type="scientific">Fictibacillus marinisediminis</name>
    <dbReference type="NCBI Taxonomy" id="2878389"/>
    <lineage>
        <taxon>Bacteria</taxon>
        <taxon>Bacillati</taxon>
        <taxon>Bacillota</taxon>
        <taxon>Bacilli</taxon>
        <taxon>Bacillales</taxon>
        <taxon>Fictibacillaceae</taxon>
        <taxon>Fictibacillus</taxon>
    </lineage>
</organism>
<evidence type="ECO:0000259" key="1">
    <source>
        <dbReference type="Pfam" id="PF13280"/>
    </source>
</evidence>
<dbReference type="AlphaFoldDB" id="A0A9X1XFP1"/>
<dbReference type="InterPro" id="IPR026881">
    <property type="entry name" value="WYL_dom"/>
</dbReference>
<gene>
    <name evidence="2" type="ORF">LCY76_08660</name>
</gene>
<proteinExistence type="predicted"/>
<dbReference type="EMBL" id="JAIWJX010000002">
    <property type="protein sequence ID" value="MCK6256664.1"/>
    <property type="molecule type" value="Genomic_DNA"/>
</dbReference>
<comment type="caution">
    <text evidence="2">The sequence shown here is derived from an EMBL/GenBank/DDBJ whole genome shotgun (WGS) entry which is preliminary data.</text>
</comment>
<sequence length="67" mass="7633">MNRLLMRCVSERSPFMMIYQSGGGQFTQRYVFPISCEGETLTAYCCLRKQIRTFKLSNILSVAGKTA</sequence>
<feature type="domain" description="WYL" evidence="1">
    <location>
        <begin position="4"/>
        <end position="62"/>
    </location>
</feature>
<evidence type="ECO:0000313" key="3">
    <source>
        <dbReference type="Proteomes" id="UP001139011"/>
    </source>
</evidence>
<dbReference type="RefSeq" id="WP_248252299.1">
    <property type="nucleotide sequence ID" value="NZ_JAIWJX010000002.1"/>
</dbReference>
<dbReference type="Proteomes" id="UP001139011">
    <property type="component" value="Unassembled WGS sequence"/>
</dbReference>
<keyword evidence="3" id="KW-1185">Reference proteome</keyword>
<protein>
    <submittedName>
        <fullName evidence="2">WYL domain-containing protein</fullName>
    </submittedName>
</protein>
<evidence type="ECO:0000313" key="2">
    <source>
        <dbReference type="EMBL" id="MCK6256664.1"/>
    </source>
</evidence>